<name>A0A1I5QYZ6_9PSEU</name>
<dbReference type="AlphaFoldDB" id="A0A1I5QYZ6"/>
<dbReference type="InterPro" id="IPR051265">
    <property type="entry name" value="HIBADH-related_NP60_sf"/>
</dbReference>
<dbReference type="GO" id="GO:0050661">
    <property type="term" value="F:NADP binding"/>
    <property type="evidence" value="ECO:0007669"/>
    <property type="project" value="InterPro"/>
</dbReference>
<gene>
    <name evidence="7" type="ORF">SAMN05421854_105491</name>
</gene>
<dbReference type="InterPro" id="IPR015815">
    <property type="entry name" value="HIBADH-related"/>
</dbReference>
<dbReference type="SUPFAM" id="SSF48179">
    <property type="entry name" value="6-phosphogluconate dehydrogenase C-terminal domain-like"/>
    <property type="match status" value="1"/>
</dbReference>
<dbReference type="Gene3D" id="1.10.1040.10">
    <property type="entry name" value="N-(1-d-carboxylethyl)-l-norvaline Dehydrogenase, domain 2"/>
    <property type="match status" value="1"/>
</dbReference>
<dbReference type="RefSeq" id="WP_093574511.1">
    <property type="nucleotide sequence ID" value="NZ_FOWC01000005.1"/>
</dbReference>
<dbReference type="Pfam" id="PF03446">
    <property type="entry name" value="NAD_binding_2"/>
    <property type="match status" value="1"/>
</dbReference>
<dbReference type="InterPro" id="IPR008927">
    <property type="entry name" value="6-PGluconate_DH-like_C_sf"/>
</dbReference>
<evidence type="ECO:0008006" key="9">
    <source>
        <dbReference type="Google" id="ProtNLM"/>
    </source>
</evidence>
<organism evidence="7 8">
    <name type="scientific">Amycolatopsis rubida</name>
    <dbReference type="NCBI Taxonomy" id="112413"/>
    <lineage>
        <taxon>Bacteria</taxon>
        <taxon>Bacillati</taxon>
        <taxon>Actinomycetota</taxon>
        <taxon>Actinomycetes</taxon>
        <taxon>Pseudonocardiales</taxon>
        <taxon>Pseudonocardiaceae</taxon>
        <taxon>Amycolatopsis</taxon>
    </lineage>
</organism>
<dbReference type="InterPro" id="IPR013328">
    <property type="entry name" value="6PGD_dom2"/>
</dbReference>
<evidence type="ECO:0000256" key="1">
    <source>
        <dbReference type="ARBA" id="ARBA00009080"/>
    </source>
</evidence>
<evidence type="ECO:0000259" key="5">
    <source>
        <dbReference type="Pfam" id="PF03446"/>
    </source>
</evidence>
<protein>
    <recommendedName>
        <fullName evidence="9">3-hydroxyisobutyrate dehydrogenase</fullName>
    </recommendedName>
</protein>
<evidence type="ECO:0000256" key="4">
    <source>
        <dbReference type="PIRSR" id="PIRSR000103-1"/>
    </source>
</evidence>
<dbReference type="InterPro" id="IPR036291">
    <property type="entry name" value="NAD(P)-bd_dom_sf"/>
</dbReference>
<dbReference type="GO" id="GO:0016491">
    <property type="term" value="F:oxidoreductase activity"/>
    <property type="evidence" value="ECO:0007669"/>
    <property type="project" value="UniProtKB-KW"/>
</dbReference>
<sequence>MTEPSRRVGFIGLGRMGTALAGRLLDAGYDVTVWSRSAGKADELAARGATVGETPEDAIATGTVFSMLSDEAAVRQVFTAERMRSAPEGFAHVNHATISPEAAREFAARGGRYLSAPVVGRPEAVVAGNLTVLVSGDADVRAETAPMLAAIGRRVWEFGDAADAAPTAKISVNYLIIHALQALSESITLLQHAGLDAGRFVDMINDSVFPGAVYRGYGDAIAAGAYTPPGFTAALGLKDLKLALDTAGELGVELLSGPVLQDVFATAVDQVGADLDWASIAEVTRRRSGGELR</sequence>
<dbReference type="PANTHER" id="PTHR43580">
    <property type="entry name" value="OXIDOREDUCTASE GLYR1-RELATED"/>
    <property type="match status" value="1"/>
</dbReference>
<dbReference type="InterPro" id="IPR029154">
    <property type="entry name" value="HIBADH-like_NADP-bd"/>
</dbReference>
<reference evidence="7 8" key="1">
    <citation type="submission" date="2016-10" db="EMBL/GenBank/DDBJ databases">
        <authorList>
            <person name="de Groot N.N."/>
        </authorList>
    </citation>
    <scope>NUCLEOTIDE SEQUENCE [LARGE SCALE GENOMIC DNA]</scope>
    <source>
        <strain evidence="7 8">DSM 44637</strain>
    </source>
</reference>
<dbReference type="EMBL" id="FOWC01000005">
    <property type="protein sequence ID" value="SFP51482.1"/>
    <property type="molecule type" value="Genomic_DNA"/>
</dbReference>
<dbReference type="GO" id="GO:0051287">
    <property type="term" value="F:NAD binding"/>
    <property type="evidence" value="ECO:0007669"/>
    <property type="project" value="InterPro"/>
</dbReference>
<feature type="domain" description="3-hydroxyisobutyrate dehydrogenase-like NAD-binding" evidence="6">
    <location>
        <begin position="165"/>
        <end position="283"/>
    </location>
</feature>
<dbReference type="SUPFAM" id="SSF51735">
    <property type="entry name" value="NAD(P)-binding Rossmann-fold domains"/>
    <property type="match status" value="1"/>
</dbReference>
<evidence type="ECO:0000256" key="2">
    <source>
        <dbReference type="ARBA" id="ARBA00023002"/>
    </source>
</evidence>
<evidence type="ECO:0000259" key="6">
    <source>
        <dbReference type="Pfam" id="PF14833"/>
    </source>
</evidence>
<accession>A0A1I5QYZ6</accession>
<dbReference type="Pfam" id="PF14833">
    <property type="entry name" value="NAD_binding_11"/>
    <property type="match status" value="1"/>
</dbReference>
<keyword evidence="2" id="KW-0560">Oxidoreductase</keyword>
<dbReference type="STRING" id="112413.SAMN05421854_105491"/>
<keyword evidence="3" id="KW-0520">NAD</keyword>
<evidence type="ECO:0000256" key="3">
    <source>
        <dbReference type="ARBA" id="ARBA00023027"/>
    </source>
</evidence>
<evidence type="ECO:0000313" key="8">
    <source>
        <dbReference type="Proteomes" id="UP000199137"/>
    </source>
</evidence>
<dbReference type="PANTHER" id="PTHR43580:SF2">
    <property type="entry name" value="CYTOKINE-LIKE NUCLEAR FACTOR N-PAC"/>
    <property type="match status" value="1"/>
</dbReference>
<dbReference type="PIRSF" id="PIRSF000103">
    <property type="entry name" value="HIBADH"/>
    <property type="match status" value="1"/>
</dbReference>
<dbReference type="OrthoDB" id="3185659at2"/>
<evidence type="ECO:0000313" key="7">
    <source>
        <dbReference type="EMBL" id="SFP51482.1"/>
    </source>
</evidence>
<feature type="active site" evidence="4">
    <location>
        <position position="169"/>
    </location>
</feature>
<dbReference type="Gene3D" id="3.40.50.720">
    <property type="entry name" value="NAD(P)-binding Rossmann-like Domain"/>
    <property type="match status" value="1"/>
</dbReference>
<comment type="similarity">
    <text evidence="1">Belongs to the HIBADH-related family.</text>
</comment>
<feature type="domain" description="6-phosphogluconate dehydrogenase NADP-binding" evidence="5">
    <location>
        <begin position="7"/>
        <end position="156"/>
    </location>
</feature>
<proteinExistence type="inferred from homology"/>
<dbReference type="Proteomes" id="UP000199137">
    <property type="component" value="Unassembled WGS sequence"/>
</dbReference>
<dbReference type="InterPro" id="IPR006115">
    <property type="entry name" value="6PGDH_NADP-bd"/>
</dbReference>